<evidence type="ECO:0008006" key="3">
    <source>
        <dbReference type="Google" id="ProtNLM"/>
    </source>
</evidence>
<dbReference type="GO" id="GO:0140285">
    <property type="term" value="P:endosome fission"/>
    <property type="evidence" value="ECO:0007669"/>
    <property type="project" value="TreeGrafter"/>
</dbReference>
<dbReference type="GO" id="GO:0071203">
    <property type="term" value="C:WASH complex"/>
    <property type="evidence" value="ECO:0007669"/>
    <property type="project" value="InterPro"/>
</dbReference>
<dbReference type="GO" id="GO:0030041">
    <property type="term" value="P:actin filament polymerization"/>
    <property type="evidence" value="ECO:0007669"/>
    <property type="project" value="TreeGrafter"/>
</dbReference>
<accession>A0A1B6H3S3</accession>
<comment type="similarity">
    <text evidence="1">Belongs to the strumpellin family.</text>
</comment>
<sequence length="1164" mass="133612">MADDFLAENNDCGQILLHLVSRGNAIIAELLRLKDYIPPVFKFDTKQDQQKYSGLILDFAYFKTPDEIDKKIESSLILQDLDEELRENHIDILTRFYVAFENIQKFATDINSYIEDLEDGVYIQQTLESVFISEDGRQLLCEAVYLFGVMLLVVDLHIPGDIRERMLVSYYRYSAQRTNAGSNVDDVCKLLRSTGLMPGKRPPNYPEDYFRRTPLKENLVDIVIGRLRSDDVYNQIAAYPFPEHRSTALAAQAAMLYVCLFFQPQTLHNQTAKMRNIVDKYFPDNWVVSVYMGMTVNLVDSWEPYKAAKSALANTLEPSNIKEQSTYHADKLVKLIRDTQQLLKEGSLVRDNILDHVNKVINLIRECNVTLRWLILHTAANHSVVEVSKRSKQVRDQVLADVKHQPIVIFKLLLNTAELELKVKDLFKTLLTEREEKWVKYKKEAEERMAELAEVFSGTKPLTRVDKNENLQKWFVDMGKQINSLKIDEPTTSGRKIVQLIQAIDEIQEFHQLNHNLQVRQFLQDTRNFLHQMVRGVNVKEQVLIDLQIVGDISYGWELIDSFTELMQSGIKSDPGMVTKLRATFLKLSSAMEIPLLRINQAMSSDLVSVSRYYSHELVGYVRKVLHIIPESMFGLMARIVFLQTSVIKEVPTRLDKDRLKEFAQLDKRMEVAKLTHRVSVFTEGVLRMKSTLVGIIRIDPRQLLEDGIRKELVRHIALALHNGLTFNPKAKVSELGDKLTALGAIMDGHRRSFEYIQDYVGIYGLKIWQEELCRVIGFNIDMECNSFLRVKVLPWQSVHQNKAIPVPQFTPTDSQSITFVGRLARELIRITDPKTTIYIMSATSWFDQKTQRQVADLGLFTKISSAVGISGITGLDRLISFMIVTELQNFLSSLQRGVLKDKNWLELFGSVAKGLSPNDENVANPGRVYPQWTNRAQKVWPQVMETVLKVGQLQLLRRHIFFELRTSCKFESKNLSATLENMNQVLLNEIRDHYKDPATKPYPSEDSQLLIEVSTYLDWAGIGNPFAKIYITTKNLQFFSLFTFLFVIAQLSRLQYSKNHGTLIWKKVGEPLDGLPFVVGLQTLFRQFHPEIRNQFLIYMAQYVKSHLEAAVSGAGKTEFPPEVINTLYFLIIFTDISGLPQSALTEHIPAPIINLFPHFVPS</sequence>
<reference evidence="2" key="1">
    <citation type="submission" date="2015-11" db="EMBL/GenBank/DDBJ databases">
        <title>De novo transcriptome assembly of four potential Pierce s Disease insect vectors from Arizona vineyards.</title>
        <authorList>
            <person name="Tassone E.E."/>
        </authorList>
    </citation>
    <scope>NUCLEOTIDE SEQUENCE</scope>
</reference>
<dbReference type="Pfam" id="PF10266">
    <property type="entry name" value="Strumpellin"/>
    <property type="match status" value="1"/>
</dbReference>
<gene>
    <name evidence="2" type="ORF">g.17019</name>
</gene>
<evidence type="ECO:0000256" key="1">
    <source>
        <dbReference type="ARBA" id="ARBA00006224"/>
    </source>
</evidence>
<dbReference type="GO" id="GO:0005768">
    <property type="term" value="C:endosome"/>
    <property type="evidence" value="ECO:0007669"/>
    <property type="project" value="TreeGrafter"/>
</dbReference>
<name>A0A1B6H3S3_9HEMI</name>
<dbReference type="GO" id="GO:0051125">
    <property type="term" value="P:regulation of actin nucleation"/>
    <property type="evidence" value="ECO:0007669"/>
    <property type="project" value="TreeGrafter"/>
</dbReference>
<organism evidence="2">
    <name type="scientific">Cuerna arida</name>
    <dbReference type="NCBI Taxonomy" id="1464854"/>
    <lineage>
        <taxon>Eukaryota</taxon>
        <taxon>Metazoa</taxon>
        <taxon>Ecdysozoa</taxon>
        <taxon>Arthropoda</taxon>
        <taxon>Hexapoda</taxon>
        <taxon>Insecta</taxon>
        <taxon>Pterygota</taxon>
        <taxon>Neoptera</taxon>
        <taxon>Paraneoptera</taxon>
        <taxon>Hemiptera</taxon>
        <taxon>Auchenorrhyncha</taxon>
        <taxon>Membracoidea</taxon>
        <taxon>Cicadellidae</taxon>
        <taxon>Cicadellinae</taxon>
        <taxon>Proconiini</taxon>
        <taxon>Cuerna</taxon>
    </lineage>
</organism>
<dbReference type="PANTHER" id="PTHR15691">
    <property type="entry name" value="WASH COMPLEX SUBUNIT 5"/>
    <property type="match status" value="1"/>
</dbReference>
<dbReference type="PANTHER" id="PTHR15691:SF6">
    <property type="entry name" value="WASH COMPLEX SUBUNIT 5"/>
    <property type="match status" value="1"/>
</dbReference>
<dbReference type="GO" id="GO:0007032">
    <property type="term" value="P:endosome organization"/>
    <property type="evidence" value="ECO:0007669"/>
    <property type="project" value="TreeGrafter"/>
</dbReference>
<dbReference type="AlphaFoldDB" id="A0A1B6H3S3"/>
<evidence type="ECO:0000313" key="2">
    <source>
        <dbReference type="EMBL" id="JAS69335.1"/>
    </source>
</evidence>
<protein>
    <recommendedName>
        <fullName evidence="3">WASH complex subunit strumpellin</fullName>
    </recommendedName>
</protein>
<dbReference type="InterPro" id="IPR019393">
    <property type="entry name" value="WASH_strumpellin"/>
</dbReference>
<proteinExistence type="inferred from homology"/>
<dbReference type="EMBL" id="GECZ01000434">
    <property type="protein sequence ID" value="JAS69335.1"/>
    <property type="molecule type" value="Transcribed_RNA"/>
</dbReference>